<dbReference type="Gene3D" id="2.60.40.10">
    <property type="entry name" value="Immunoglobulins"/>
    <property type="match status" value="2"/>
</dbReference>
<dbReference type="CDD" id="cd00096">
    <property type="entry name" value="Ig"/>
    <property type="match status" value="1"/>
</dbReference>
<evidence type="ECO:0000256" key="1">
    <source>
        <dbReference type="ARBA" id="ARBA00022729"/>
    </source>
</evidence>
<keyword evidence="1" id="KW-0732">Signal</keyword>
<evidence type="ECO:0000256" key="3">
    <source>
        <dbReference type="ARBA" id="ARBA00023319"/>
    </source>
</evidence>
<dbReference type="GO" id="GO:0050808">
    <property type="term" value="P:synapse organization"/>
    <property type="evidence" value="ECO:0007669"/>
    <property type="project" value="TreeGrafter"/>
</dbReference>
<dbReference type="InterPro" id="IPR036179">
    <property type="entry name" value="Ig-like_dom_sf"/>
</dbReference>
<accession>A0AAD4NEI9</accession>
<keyword evidence="3" id="KW-0393">Immunoglobulin domain</keyword>
<dbReference type="EMBL" id="JAKKPZ010000002">
    <property type="protein sequence ID" value="KAI1725909.1"/>
    <property type="molecule type" value="Genomic_DNA"/>
</dbReference>
<reference evidence="5" key="1">
    <citation type="submission" date="2022-01" db="EMBL/GenBank/DDBJ databases">
        <title>Genome Sequence Resource for Two Populations of Ditylenchus destructor, the Migratory Endoparasitic Phytonematode.</title>
        <authorList>
            <person name="Zhang H."/>
            <person name="Lin R."/>
            <person name="Xie B."/>
        </authorList>
    </citation>
    <scope>NUCLEOTIDE SEQUENCE</scope>
    <source>
        <strain evidence="5">BazhouSP</strain>
    </source>
</reference>
<dbReference type="PANTHER" id="PTHR45080">
    <property type="entry name" value="CONTACTIN 5"/>
    <property type="match status" value="1"/>
</dbReference>
<keyword evidence="6" id="KW-1185">Reference proteome</keyword>
<dbReference type="InterPro" id="IPR003598">
    <property type="entry name" value="Ig_sub2"/>
</dbReference>
<dbReference type="SUPFAM" id="SSF48726">
    <property type="entry name" value="Immunoglobulin"/>
    <property type="match status" value="2"/>
</dbReference>
<protein>
    <submittedName>
        <fullName evidence="5">Immunoglobulin domain-containing protein</fullName>
    </submittedName>
</protein>
<dbReference type="GO" id="GO:0007156">
    <property type="term" value="P:homophilic cell adhesion via plasma membrane adhesion molecules"/>
    <property type="evidence" value="ECO:0007669"/>
    <property type="project" value="TreeGrafter"/>
</dbReference>
<dbReference type="PROSITE" id="PS50835">
    <property type="entry name" value="IG_LIKE"/>
    <property type="match status" value="2"/>
</dbReference>
<dbReference type="GO" id="GO:0030424">
    <property type="term" value="C:axon"/>
    <property type="evidence" value="ECO:0007669"/>
    <property type="project" value="TreeGrafter"/>
</dbReference>
<feature type="domain" description="Ig-like" evidence="4">
    <location>
        <begin position="6"/>
        <end position="101"/>
    </location>
</feature>
<evidence type="ECO:0000259" key="4">
    <source>
        <dbReference type="PROSITE" id="PS50835"/>
    </source>
</evidence>
<gene>
    <name evidence="5" type="ORF">DdX_02596</name>
</gene>
<dbReference type="InterPro" id="IPR013783">
    <property type="entry name" value="Ig-like_fold"/>
</dbReference>
<sequence>MLRPDPTQLAVGHRPEGMPLAILCIVNDVPDNTHPGIFWTKYRGQINADISETGNVEIRRLDAHTLSLQIHNSTVEDSGVYVCTAHWHNVDSNESESRTVSFDVNIFEELHFEDNVEEIEAPADGKPLNISCRVDSNSPDLSTMWEKGITAISNESDAQYNFFENGQIFQIPSYNSSVDAGIYACKVFDKRTGFVISKQVKVGEYL</sequence>
<dbReference type="Pfam" id="PF07686">
    <property type="entry name" value="V-set"/>
    <property type="match status" value="1"/>
</dbReference>
<comment type="caution">
    <text evidence="5">The sequence shown here is derived from an EMBL/GenBank/DDBJ whole genome shotgun (WGS) entry which is preliminary data.</text>
</comment>
<dbReference type="InterPro" id="IPR050958">
    <property type="entry name" value="Cell_Adh-Cytoskel_Orgn"/>
</dbReference>
<organism evidence="5 6">
    <name type="scientific">Ditylenchus destructor</name>
    <dbReference type="NCBI Taxonomy" id="166010"/>
    <lineage>
        <taxon>Eukaryota</taxon>
        <taxon>Metazoa</taxon>
        <taxon>Ecdysozoa</taxon>
        <taxon>Nematoda</taxon>
        <taxon>Chromadorea</taxon>
        <taxon>Rhabditida</taxon>
        <taxon>Tylenchina</taxon>
        <taxon>Tylenchomorpha</taxon>
        <taxon>Sphaerularioidea</taxon>
        <taxon>Anguinidae</taxon>
        <taxon>Anguininae</taxon>
        <taxon>Ditylenchus</taxon>
    </lineage>
</organism>
<name>A0AAD4NEI9_9BILA</name>
<dbReference type="Proteomes" id="UP001201812">
    <property type="component" value="Unassembled WGS sequence"/>
</dbReference>
<dbReference type="AlphaFoldDB" id="A0AAD4NEI9"/>
<dbReference type="GO" id="GO:0043025">
    <property type="term" value="C:neuronal cell body"/>
    <property type="evidence" value="ECO:0007669"/>
    <property type="project" value="TreeGrafter"/>
</dbReference>
<dbReference type="InterPro" id="IPR013106">
    <property type="entry name" value="Ig_V-set"/>
</dbReference>
<dbReference type="SMART" id="SM00408">
    <property type="entry name" value="IGc2"/>
    <property type="match status" value="2"/>
</dbReference>
<dbReference type="GO" id="GO:0008046">
    <property type="term" value="F:axon guidance receptor activity"/>
    <property type="evidence" value="ECO:0007669"/>
    <property type="project" value="TreeGrafter"/>
</dbReference>
<evidence type="ECO:0000313" key="6">
    <source>
        <dbReference type="Proteomes" id="UP001201812"/>
    </source>
</evidence>
<dbReference type="InterPro" id="IPR003599">
    <property type="entry name" value="Ig_sub"/>
</dbReference>
<evidence type="ECO:0000313" key="5">
    <source>
        <dbReference type="EMBL" id="KAI1725909.1"/>
    </source>
</evidence>
<dbReference type="InterPro" id="IPR007110">
    <property type="entry name" value="Ig-like_dom"/>
</dbReference>
<keyword evidence="2" id="KW-1015">Disulfide bond</keyword>
<dbReference type="SMART" id="SM00409">
    <property type="entry name" value="IG"/>
    <property type="match status" value="1"/>
</dbReference>
<evidence type="ECO:0000256" key="2">
    <source>
        <dbReference type="ARBA" id="ARBA00023157"/>
    </source>
</evidence>
<proteinExistence type="predicted"/>
<dbReference type="PANTHER" id="PTHR45080:SF8">
    <property type="entry name" value="IG-LIKE DOMAIN-CONTAINING PROTEIN"/>
    <property type="match status" value="1"/>
</dbReference>
<dbReference type="GO" id="GO:0005886">
    <property type="term" value="C:plasma membrane"/>
    <property type="evidence" value="ECO:0007669"/>
    <property type="project" value="TreeGrafter"/>
</dbReference>
<feature type="domain" description="Ig-like" evidence="4">
    <location>
        <begin position="124"/>
        <end position="201"/>
    </location>
</feature>